<feature type="active site" description="Charge relay system" evidence="11">
    <location>
        <position position="488"/>
    </location>
</feature>
<dbReference type="InterPro" id="IPR050819">
    <property type="entry name" value="Tripeptidyl-peptidase_I"/>
</dbReference>
<protein>
    <recommendedName>
        <fullName evidence="4">tripeptidyl-peptidase II</fullName>
        <ecNumber evidence="4">3.4.14.10</ecNumber>
    </recommendedName>
</protein>
<dbReference type="InParanoid" id="A0A066VR54"/>
<keyword evidence="8 11" id="KW-0720">Serine protease</keyword>
<dbReference type="InterPro" id="IPR036852">
    <property type="entry name" value="Peptidase_S8/S53_dom_sf"/>
</dbReference>
<evidence type="ECO:0000256" key="7">
    <source>
        <dbReference type="ARBA" id="ARBA00022801"/>
    </source>
</evidence>
<dbReference type="OrthoDB" id="409122at2759"/>
<evidence type="ECO:0000259" key="13">
    <source>
        <dbReference type="PROSITE" id="PS51695"/>
    </source>
</evidence>
<proteinExistence type="predicted"/>
<dbReference type="GO" id="GO:0046872">
    <property type="term" value="F:metal ion binding"/>
    <property type="evidence" value="ECO:0007669"/>
    <property type="project" value="UniProtKB-UniRule"/>
</dbReference>
<dbReference type="Pfam" id="PF09286">
    <property type="entry name" value="Pro-kuma_activ"/>
    <property type="match status" value="1"/>
</dbReference>
<dbReference type="RefSeq" id="XP_013242547.1">
    <property type="nucleotide sequence ID" value="XM_013387093.1"/>
</dbReference>
<dbReference type="PROSITE" id="PS51695">
    <property type="entry name" value="SEDOLISIN"/>
    <property type="match status" value="1"/>
</dbReference>
<evidence type="ECO:0000256" key="8">
    <source>
        <dbReference type="ARBA" id="ARBA00022825"/>
    </source>
</evidence>
<keyword evidence="6 11" id="KW-0479">Metal-binding</keyword>
<evidence type="ECO:0000256" key="2">
    <source>
        <dbReference type="ARBA" id="ARBA00002451"/>
    </source>
</evidence>
<evidence type="ECO:0000256" key="10">
    <source>
        <dbReference type="ARBA" id="ARBA00023145"/>
    </source>
</evidence>
<evidence type="ECO:0000256" key="4">
    <source>
        <dbReference type="ARBA" id="ARBA00012462"/>
    </source>
</evidence>
<reference evidence="14 15" key="1">
    <citation type="submission" date="2014-05" db="EMBL/GenBank/DDBJ databases">
        <title>Draft genome sequence of a rare smut relative, Tilletiaria anomala UBC 951.</title>
        <authorList>
            <consortium name="DOE Joint Genome Institute"/>
            <person name="Toome M."/>
            <person name="Kuo A."/>
            <person name="Henrissat B."/>
            <person name="Lipzen A."/>
            <person name="Tritt A."/>
            <person name="Yoshinaga Y."/>
            <person name="Zane M."/>
            <person name="Barry K."/>
            <person name="Grigoriev I.V."/>
            <person name="Spatafora J.W."/>
            <person name="Aimea M.C."/>
        </authorList>
    </citation>
    <scope>NUCLEOTIDE SEQUENCE [LARGE SCALE GENOMIC DNA]</scope>
    <source>
        <strain evidence="14 15">UBC 951</strain>
    </source>
</reference>
<evidence type="ECO:0000256" key="6">
    <source>
        <dbReference type="ARBA" id="ARBA00022723"/>
    </source>
</evidence>
<keyword evidence="15" id="KW-1185">Reference proteome</keyword>
<dbReference type="OMA" id="GETVWNE"/>
<dbReference type="Pfam" id="PF00082">
    <property type="entry name" value="Peptidase_S8"/>
    <property type="match status" value="1"/>
</dbReference>
<evidence type="ECO:0000313" key="14">
    <source>
        <dbReference type="EMBL" id="KDN43926.1"/>
    </source>
</evidence>
<dbReference type="PANTHER" id="PTHR14218:SF15">
    <property type="entry name" value="TRIPEPTIDYL-PEPTIDASE 1"/>
    <property type="match status" value="1"/>
</dbReference>
<name>A0A066VR54_TILAU</name>
<evidence type="ECO:0000256" key="5">
    <source>
        <dbReference type="ARBA" id="ARBA00022670"/>
    </source>
</evidence>
<comment type="catalytic activity">
    <reaction evidence="1">
        <text>Release of an N-terminal tripeptide from a polypeptide.</text>
        <dbReference type="EC" id="3.4.14.10"/>
    </reaction>
</comment>
<dbReference type="SUPFAM" id="SSF54897">
    <property type="entry name" value="Protease propeptides/inhibitors"/>
    <property type="match status" value="1"/>
</dbReference>
<keyword evidence="10" id="KW-0865">Zymogen</keyword>
<organism evidence="14 15">
    <name type="scientific">Tilletiaria anomala (strain ATCC 24038 / CBS 436.72 / UBC 951)</name>
    <dbReference type="NCBI Taxonomy" id="1037660"/>
    <lineage>
        <taxon>Eukaryota</taxon>
        <taxon>Fungi</taxon>
        <taxon>Dikarya</taxon>
        <taxon>Basidiomycota</taxon>
        <taxon>Ustilaginomycotina</taxon>
        <taxon>Exobasidiomycetes</taxon>
        <taxon>Georgefischeriales</taxon>
        <taxon>Tilletiariaceae</taxon>
        <taxon>Tilletiaria</taxon>
    </lineage>
</organism>
<evidence type="ECO:0000256" key="1">
    <source>
        <dbReference type="ARBA" id="ARBA00001910"/>
    </source>
</evidence>
<gene>
    <name evidence="14" type="ORF">K437DRAFT_263424</name>
</gene>
<sequence>MISKALICLALASSTLGAVINAPAHIPDAFKAAGTAPDSQPVTITLHLKEADMPGLTTRMQQIASSGGAWLTPDQLAQYVTPTPTTTSAVKSFLTSAKVPESAVSFNSYGDIATVTTTAGTLKTLFPSTDFTLYNYLSNTIVRTTSLTIPDSIFGAISHVGGLLEFPQIMHFAPASLERVKADLLDKRADITDCDSSHVTPSCLRHYYGTYNYKPDSSKLGNPDITVMGYIGQYVSQADLAAFLAKYRPDAANYNIPIVLAAGGINDPTNPGVEAMLDVETVVAATYPLKSNFISFGTPNDADDIFAQTFDYLRVSDHRPSVVTISYGADEKGFSQPQAEAMCNSAQKLSALGTTIVISSGDRGIDGSGITNNDVCLATALSPFIPTYPGGCPYVSSIGATQGFPEVMVSATIPDVDGFFSGAGRSNMFPIPSFQSKQVATSDSLLKPLQTPPGSYNKTGRSFPDYVAAGLNYAVIVKGQEELVGGTSASAPTTASVFALLNNALLSAGKSTLGWSQPRLYPLASSAFNDIQSGGSYGCALSSSVTPIGFPAHLGFDGASGIGSPRFESIRSALGA</sequence>
<evidence type="ECO:0000256" key="12">
    <source>
        <dbReference type="SAM" id="SignalP"/>
    </source>
</evidence>
<dbReference type="GO" id="GO:0005576">
    <property type="term" value="C:extracellular region"/>
    <property type="evidence" value="ECO:0007669"/>
    <property type="project" value="UniProtKB-SubCell"/>
</dbReference>
<dbReference type="GO" id="GO:0004252">
    <property type="term" value="F:serine-type endopeptidase activity"/>
    <property type="evidence" value="ECO:0007669"/>
    <property type="project" value="UniProtKB-UniRule"/>
</dbReference>
<dbReference type="InterPro" id="IPR015366">
    <property type="entry name" value="S53_propep"/>
</dbReference>
<feature type="active site" description="Charge relay system" evidence="11">
    <location>
        <position position="278"/>
    </location>
</feature>
<dbReference type="SMART" id="SM00944">
    <property type="entry name" value="Pro-kuma_activ"/>
    <property type="match status" value="1"/>
</dbReference>
<feature type="binding site" evidence="11">
    <location>
        <position position="557"/>
    </location>
    <ligand>
        <name>Ca(2+)</name>
        <dbReference type="ChEBI" id="CHEBI:29108"/>
    </ligand>
</feature>
<dbReference type="InterPro" id="IPR030400">
    <property type="entry name" value="Sedolisin_dom"/>
</dbReference>
<dbReference type="CDD" id="cd11377">
    <property type="entry name" value="Pro-peptidase_S53"/>
    <property type="match status" value="1"/>
</dbReference>
<comment type="cofactor">
    <cofactor evidence="11">
        <name>Ca(2+)</name>
        <dbReference type="ChEBI" id="CHEBI:29108"/>
    </cofactor>
    <text evidence="11">Binds 1 Ca(2+) ion per subunit.</text>
</comment>
<evidence type="ECO:0000256" key="3">
    <source>
        <dbReference type="ARBA" id="ARBA00004239"/>
    </source>
</evidence>
<keyword evidence="5 11" id="KW-0645">Protease</keyword>
<comment type="caution">
    <text evidence="14">The sequence shown here is derived from an EMBL/GenBank/DDBJ whole genome shotgun (WGS) entry which is preliminary data.</text>
</comment>
<keyword evidence="7 11" id="KW-0378">Hydrolase</keyword>
<feature type="domain" description="Peptidase S53" evidence="13">
    <location>
        <begin position="198"/>
        <end position="576"/>
    </location>
</feature>
<dbReference type="AlphaFoldDB" id="A0A066VR54"/>
<dbReference type="SUPFAM" id="SSF52743">
    <property type="entry name" value="Subtilisin-like"/>
    <property type="match status" value="1"/>
</dbReference>
<evidence type="ECO:0000313" key="15">
    <source>
        <dbReference type="Proteomes" id="UP000027361"/>
    </source>
</evidence>
<feature type="active site" description="Charge relay system" evidence="11">
    <location>
        <position position="274"/>
    </location>
</feature>
<feature type="chain" id="PRO_5001633173" description="tripeptidyl-peptidase II" evidence="12">
    <location>
        <begin position="18"/>
        <end position="576"/>
    </location>
</feature>
<feature type="binding site" evidence="11">
    <location>
        <position position="555"/>
    </location>
    <ligand>
        <name>Ca(2+)</name>
        <dbReference type="ChEBI" id="CHEBI:29108"/>
    </ligand>
</feature>
<feature type="binding site" evidence="11">
    <location>
        <position position="530"/>
    </location>
    <ligand>
        <name>Ca(2+)</name>
        <dbReference type="ChEBI" id="CHEBI:29108"/>
    </ligand>
</feature>
<dbReference type="CDD" id="cd04056">
    <property type="entry name" value="Peptidases_S53"/>
    <property type="match status" value="1"/>
</dbReference>
<feature type="binding site" evidence="11">
    <location>
        <position position="531"/>
    </location>
    <ligand>
        <name>Ca(2+)</name>
        <dbReference type="ChEBI" id="CHEBI:29108"/>
    </ligand>
</feature>
<dbReference type="GO" id="GO:0006508">
    <property type="term" value="P:proteolysis"/>
    <property type="evidence" value="ECO:0007669"/>
    <property type="project" value="UniProtKB-KW"/>
</dbReference>
<dbReference type="STRING" id="1037660.A0A066VR54"/>
<dbReference type="EMBL" id="JMSN01000057">
    <property type="protein sequence ID" value="KDN43926.1"/>
    <property type="molecule type" value="Genomic_DNA"/>
</dbReference>
<dbReference type="Gene3D" id="3.40.50.200">
    <property type="entry name" value="Peptidase S8/S53 domain"/>
    <property type="match status" value="1"/>
</dbReference>
<comment type="function">
    <text evidence="2">Secreted tripeptidyl-peptidase which degrades proteins at acidic pHs and is involved in virulence.</text>
</comment>
<accession>A0A066VR54</accession>
<evidence type="ECO:0000256" key="11">
    <source>
        <dbReference type="PROSITE-ProRule" id="PRU01032"/>
    </source>
</evidence>
<comment type="subcellular location">
    <subcellularLocation>
        <location evidence="3">Secreted</location>
        <location evidence="3">Extracellular space</location>
    </subcellularLocation>
</comment>
<dbReference type="PANTHER" id="PTHR14218">
    <property type="entry name" value="PROTEASE S8 TRIPEPTIDYL PEPTIDASE I CLN2"/>
    <property type="match status" value="1"/>
</dbReference>
<dbReference type="GO" id="GO:0008240">
    <property type="term" value="F:tripeptidyl-peptidase activity"/>
    <property type="evidence" value="ECO:0007669"/>
    <property type="project" value="UniProtKB-EC"/>
</dbReference>
<dbReference type="InterPro" id="IPR000209">
    <property type="entry name" value="Peptidase_S8/S53_dom"/>
</dbReference>
<dbReference type="EC" id="3.4.14.10" evidence="4"/>
<keyword evidence="12" id="KW-0732">Signal</keyword>
<dbReference type="GeneID" id="25265676"/>
<feature type="signal peptide" evidence="12">
    <location>
        <begin position="1"/>
        <end position="17"/>
    </location>
</feature>
<evidence type="ECO:0000256" key="9">
    <source>
        <dbReference type="ARBA" id="ARBA00022837"/>
    </source>
</evidence>
<dbReference type="Proteomes" id="UP000027361">
    <property type="component" value="Unassembled WGS sequence"/>
</dbReference>
<dbReference type="HOGENOM" id="CLU_013783_3_0_1"/>
<keyword evidence="9 11" id="KW-0106">Calcium</keyword>